<dbReference type="KEGG" id="osn:115228288"/>
<accession>A0A6P7TXY0</accession>
<dbReference type="PANTHER" id="PTHR24189:SF50">
    <property type="entry name" value="ANKYRIN REPEAT AND SOCS BOX PROTEIN 2"/>
    <property type="match status" value="1"/>
</dbReference>
<sequence length="489" mass="54206">MDSIYNKIRNNDVEGLKILLQEKPLEINKPINEYGRTPLMFACRVGANRRIFEILIEAGAELGAKDYRGGTAIHYAVLWDRHQAVEILLSRGCDVNPRDVDGQTPLHCACSSGCFHTVELLLSHNGIDVNVIDKEGDTPLHVAVQQRKYKVVCAMLSKGSVQFDIKNKKEMTPLLEAVSRGHLGMTHLLIALGASINAVDGEGNSCLHLAVEREVFDSEGAPLDLLNECCTSLNLKIEERLSGIVVARYLASQGADFHHKNNKNNTPLDLIKDPNLRKKLEAFSPPQCVFCEDEVATETFFPCKHLSLCKKCCPQKIPKRCLKCGQKITRKNSLEGPKSSKPEVQMLTEPPVNRTFEVKETQTLAEPVVRPKFKGKASQRVVEPVEHSTASIVPGASTDSGLQSSSGVDESEEGYYGRDFAKRTQLSSKQYEHSTGSMVSGASTDSGFKSYSGVDQSENDYYGRDFAKRTQLCSKQYGEFKIILPHRFP</sequence>
<dbReference type="Pfam" id="PF00023">
    <property type="entry name" value="Ank"/>
    <property type="match status" value="1"/>
</dbReference>
<dbReference type="Proteomes" id="UP000515154">
    <property type="component" value="Unplaced"/>
</dbReference>
<dbReference type="AlphaFoldDB" id="A0A6P7TXY0"/>
<dbReference type="PROSITE" id="PS50297">
    <property type="entry name" value="ANK_REP_REGION"/>
    <property type="match status" value="5"/>
</dbReference>
<dbReference type="Pfam" id="PF12796">
    <property type="entry name" value="Ank_2"/>
    <property type="match status" value="1"/>
</dbReference>
<feature type="repeat" description="ANK" evidence="3">
    <location>
        <begin position="68"/>
        <end position="100"/>
    </location>
</feature>
<evidence type="ECO:0000313" key="6">
    <source>
        <dbReference type="RefSeq" id="XP_029654765.1"/>
    </source>
</evidence>
<dbReference type="Gene3D" id="1.25.40.20">
    <property type="entry name" value="Ankyrin repeat-containing domain"/>
    <property type="match status" value="2"/>
</dbReference>
<feature type="repeat" description="ANK" evidence="3">
    <location>
        <begin position="34"/>
        <end position="67"/>
    </location>
</feature>
<feature type="repeat" description="ANK" evidence="3">
    <location>
        <begin position="101"/>
        <end position="134"/>
    </location>
</feature>
<dbReference type="InterPro" id="IPR036770">
    <property type="entry name" value="Ankyrin_rpt-contain_sf"/>
</dbReference>
<evidence type="ECO:0000256" key="2">
    <source>
        <dbReference type="ARBA" id="ARBA00023043"/>
    </source>
</evidence>
<dbReference type="PANTHER" id="PTHR24189">
    <property type="entry name" value="MYOTROPHIN"/>
    <property type="match status" value="1"/>
</dbReference>
<feature type="repeat" description="ANK" evidence="3">
    <location>
        <begin position="135"/>
        <end position="160"/>
    </location>
</feature>
<dbReference type="Pfam" id="PF13637">
    <property type="entry name" value="Ank_4"/>
    <property type="match status" value="1"/>
</dbReference>
<proteinExistence type="predicted"/>
<evidence type="ECO:0000256" key="3">
    <source>
        <dbReference type="PROSITE-ProRule" id="PRU00023"/>
    </source>
</evidence>
<dbReference type="InterPro" id="IPR050745">
    <property type="entry name" value="Multifunctional_regulatory"/>
</dbReference>
<keyword evidence="5" id="KW-1185">Reference proteome</keyword>
<organism evidence="5 6">
    <name type="scientific">Octopus sinensis</name>
    <name type="common">East Asian common octopus</name>
    <dbReference type="NCBI Taxonomy" id="2607531"/>
    <lineage>
        <taxon>Eukaryota</taxon>
        <taxon>Metazoa</taxon>
        <taxon>Spiralia</taxon>
        <taxon>Lophotrochozoa</taxon>
        <taxon>Mollusca</taxon>
        <taxon>Cephalopoda</taxon>
        <taxon>Coleoidea</taxon>
        <taxon>Octopodiformes</taxon>
        <taxon>Octopoda</taxon>
        <taxon>Incirrata</taxon>
        <taxon>Octopodidae</taxon>
        <taxon>Octopus</taxon>
    </lineage>
</organism>
<dbReference type="RefSeq" id="XP_029654765.1">
    <property type="nucleotide sequence ID" value="XM_029798905.2"/>
</dbReference>
<dbReference type="Gene3D" id="3.30.40.10">
    <property type="entry name" value="Zinc/RING finger domain, C3HC4 (zinc finger)"/>
    <property type="match status" value="1"/>
</dbReference>
<dbReference type="SUPFAM" id="SSF48403">
    <property type="entry name" value="Ankyrin repeat"/>
    <property type="match status" value="1"/>
</dbReference>
<reference evidence="6" key="1">
    <citation type="submission" date="2025-08" db="UniProtKB">
        <authorList>
            <consortium name="RefSeq"/>
        </authorList>
    </citation>
    <scope>IDENTIFICATION</scope>
</reference>
<name>A0A6P7TXY0_9MOLL</name>
<feature type="repeat" description="ANK" evidence="3">
    <location>
        <begin position="169"/>
        <end position="201"/>
    </location>
</feature>
<evidence type="ECO:0000256" key="1">
    <source>
        <dbReference type="ARBA" id="ARBA00022737"/>
    </source>
</evidence>
<evidence type="ECO:0000256" key="4">
    <source>
        <dbReference type="SAM" id="MobiDB-lite"/>
    </source>
</evidence>
<dbReference type="InterPro" id="IPR002110">
    <property type="entry name" value="Ankyrin_rpt"/>
</dbReference>
<dbReference type="InterPro" id="IPR013083">
    <property type="entry name" value="Znf_RING/FYVE/PHD"/>
</dbReference>
<evidence type="ECO:0000313" key="5">
    <source>
        <dbReference type="Proteomes" id="UP000515154"/>
    </source>
</evidence>
<dbReference type="Pfam" id="PF13920">
    <property type="entry name" value="zf-C3HC4_3"/>
    <property type="match status" value="1"/>
</dbReference>
<dbReference type="SMART" id="SM00248">
    <property type="entry name" value="ANK"/>
    <property type="match status" value="6"/>
</dbReference>
<feature type="compositionally biased region" description="Polar residues" evidence="4">
    <location>
        <begin position="397"/>
        <end position="408"/>
    </location>
</feature>
<protein>
    <submittedName>
        <fullName evidence="6">E3 ubiquitin-protein ligase MIB2-like isoform X1</fullName>
    </submittedName>
</protein>
<keyword evidence="2 3" id="KW-0040">ANK repeat</keyword>
<feature type="region of interest" description="Disordered" evidence="4">
    <location>
        <begin position="375"/>
        <end position="419"/>
    </location>
</feature>
<keyword evidence="1" id="KW-0677">Repeat</keyword>
<gene>
    <name evidence="6" type="primary">LOC115228288</name>
</gene>
<dbReference type="PROSITE" id="PS50088">
    <property type="entry name" value="ANK_REPEAT"/>
    <property type="match status" value="5"/>
</dbReference>